<sequence>MSIIFDEVVAQIEQPAEAAVNQQNQDLSESEQQTAATNYIEILKHYESRQARLSVE</sequence>
<comment type="caution">
    <text evidence="1">The sequence shown here is derived from an EMBL/GenBank/DDBJ whole genome shotgun (WGS) entry which is preliminary data.</text>
</comment>
<evidence type="ECO:0000313" key="2">
    <source>
        <dbReference type="Proteomes" id="UP001548189"/>
    </source>
</evidence>
<accession>A0ABV2BQN2</accession>
<gene>
    <name evidence="1" type="ORF">ABVT43_03770</name>
</gene>
<keyword evidence="2" id="KW-1185">Reference proteome</keyword>
<name>A0ABV2BQN2_9GAMM</name>
<dbReference type="EMBL" id="JBEVCJ010000003">
    <property type="protein sequence ID" value="MET1254240.1"/>
    <property type="molecule type" value="Genomic_DNA"/>
</dbReference>
<dbReference type="Proteomes" id="UP001548189">
    <property type="component" value="Unassembled WGS sequence"/>
</dbReference>
<proteinExistence type="predicted"/>
<organism evidence="1 2">
    <name type="scientific">Aliikangiella maris</name>
    <dbReference type="NCBI Taxonomy" id="3162458"/>
    <lineage>
        <taxon>Bacteria</taxon>
        <taxon>Pseudomonadati</taxon>
        <taxon>Pseudomonadota</taxon>
        <taxon>Gammaproteobacteria</taxon>
        <taxon>Oceanospirillales</taxon>
        <taxon>Pleioneaceae</taxon>
        <taxon>Aliikangiella</taxon>
    </lineage>
</organism>
<evidence type="ECO:0000313" key="1">
    <source>
        <dbReference type="EMBL" id="MET1254240.1"/>
    </source>
</evidence>
<reference evidence="1 2" key="1">
    <citation type="submission" date="2024-06" db="EMBL/GenBank/DDBJ databases">
        <authorList>
            <person name="Li F."/>
        </authorList>
    </citation>
    <scope>NUCLEOTIDE SEQUENCE [LARGE SCALE GENOMIC DNA]</scope>
    <source>
        <strain evidence="1 2">GXAS 311</strain>
    </source>
</reference>
<protein>
    <submittedName>
        <fullName evidence="1">Uncharacterized protein</fullName>
    </submittedName>
</protein>